<keyword evidence="1" id="KW-1133">Transmembrane helix</keyword>
<evidence type="ECO:0000313" key="2">
    <source>
        <dbReference type="EMBL" id="EHN11949.1"/>
    </source>
</evidence>
<comment type="caution">
    <text evidence="2">The sequence shown here is derived from an EMBL/GenBank/DDBJ whole genome shotgun (WGS) entry which is preliminary data.</text>
</comment>
<name>H0E301_9ACTN</name>
<keyword evidence="1" id="KW-0472">Membrane</keyword>
<accession>H0E301</accession>
<dbReference type="EMBL" id="AGUD01000054">
    <property type="protein sequence ID" value="EHN11949.1"/>
    <property type="molecule type" value="Genomic_DNA"/>
</dbReference>
<reference evidence="2 3" key="1">
    <citation type="journal article" date="2013" name="Biodegradation">
        <title>Quantitative proteomic analysis of ibuprofen-degrading Patulibacter sp. strain I11.</title>
        <authorList>
            <person name="Almeida B."/>
            <person name="Kjeldal H."/>
            <person name="Lolas I."/>
            <person name="Knudsen A.D."/>
            <person name="Carvalho G."/>
            <person name="Nielsen K.L."/>
            <person name="Barreto Crespo M.T."/>
            <person name="Stensballe A."/>
            <person name="Nielsen J.L."/>
        </authorList>
    </citation>
    <scope>NUCLEOTIDE SEQUENCE [LARGE SCALE GENOMIC DNA]</scope>
    <source>
        <strain evidence="2 3">I11</strain>
    </source>
</reference>
<protein>
    <submittedName>
        <fullName evidence="2">Uncharacterized protein</fullName>
    </submittedName>
</protein>
<dbReference type="AlphaFoldDB" id="H0E301"/>
<keyword evidence="1" id="KW-0812">Transmembrane</keyword>
<feature type="transmembrane region" description="Helical" evidence="1">
    <location>
        <begin position="65"/>
        <end position="84"/>
    </location>
</feature>
<evidence type="ECO:0000256" key="1">
    <source>
        <dbReference type="SAM" id="Phobius"/>
    </source>
</evidence>
<dbReference type="RefSeq" id="WP_007571971.1">
    <property type="nucleotide sequence ID" value="NZ_AGUD01000054.1"/>
</dbReference>
<evidence type="ECO:0000313" key="3">
    <source>
        <dbReference type="Proteomes" id="UP000005143"/>
    </source>
</evidence>
<proteinExistence type="predicted"/>
<organism evidence="2 3">
    <name type="scientific">Patulibacter medicamentivorans</name>
    <dbReference type="NCBI Taxonomy" id="1097667"/>
    <lineage>
        <taxon>Bacteria</taxon>
        <taxon>Bacillati</taxon>
        <taxon>Actinomycetota</taxon>
        <taxon>Thermoleophilia</taxon>
        <taxon>Solirubrobacterales</taxon>
        <taxon>Patulibacteraceae</taxon>
        <taxon>Patulibacter</taxon>
    </lineage>
</organism>
<keyword evidence="3" id="KW-1185">Reference proteome</keyword>
<dbReference type="Proteomes" id="UP000005143">
    <property type="component" value="Unassembled WGS sequence"/>
</dbReference>
<sequence length="89" mass="9148">MSRIGAVLGLLGAALIGVALLLGPPDQGIEGAYFARSIESGAYAGVYGFGPVTRWEVLDPSYGNFWAGAGMALLIAGIVLLVVARVRRG</sequence>
<gene>
    <name evidence="2" type="ORF">PAI11_11660</name>
</gene>